<sequence length="270" mass="30939">MAFPVPLMLILASLVFFISKTSSETDSLSQLQPLSDGNTLVSKEGLNRYLTTWKNWEDPSSGHFAYGVSRSNIPEMQIWNGSSVFYRSGPWSGFRFSATPVPKRRSSVNINFVDTPEESYYQLFPRNKSTIIRTVANQTVFKLQRFVWVEEDQNWKLDLVIPRDDFCGYNHCGSYGFCAVKDNSSTCECLRGFEPKSPQNWSEGCVNRSETWKWQDLYVRLDISTIGKEHADRSKIVVATAVSFIIVMLLILTFVYQRKKTKFRGKGNIS</sequence>
<dbReference type="InterPro" id="IPR000858">
    <property type="entry name" value="S_locus_glycoprot_dom"/>
</dbReference>
<evidence type="ECO:0000256" key="4">
    <source>
        <dbReference type="SAM" id="Phobius"/>
    </source>
</evidence>
<dbReference type="EMBL" id="JAYMYS010000002">
    <property type="protein sequence ID" value="KAK7405146.1"/>
    <property type="molecule type" value="Genomic_DNA"/>
</dbReference>
<keyword evidence="4" id="KW-0812">Transmembrane</keyword>
<accession>A0AAN9SSA7</accession>
<evidence type="ECO:0000256" key="3">
    <source>
        <dbReference type="PROSITE-ProRule" id="PRU00076"/>
    </source>
</evidence>
<name>A0AAN9SSA7_PSOTE</name>
<dbReference type="PANTHER" id="PTHR32444">
    <property type="entry name" value="BULB-TYPE LECTIN DOMAIN-CONTAINING PROTEIN"/>
    <property type="match status" value="1"/>
</dbReference>
<dbReference type="InterPro" id="IPR000742">
    <property type="entry name" value="EGF"/>
</dbReference>
<evidence type="ECO:0000256" key="2">
    <source>
        <dbReference type="ARBA" id="ARBA00023157"/>
    </source>
</evidence>
<evidence type="ECO:0000256" key="5">
    <source>
        <dbReference type="SAM" id="SignalP"/>
    </source>
</evidence>
<gene>
    <name evidence="7" type="ORF">VNO78_06344</name>
</gene>
<organism evidence="7 8">
    <name type="scientific">Psophocarpus tetragonolobus</name>
    <name type="common">Winged bean</name>
    <name type="synonym">Dolichos tetragonolobus</name>
    <dbReference type="NCBI Taxonomy" id="3891"/>
    <lineage>
        <taxon>Eukaryota</taxon>
        <taxon>Viridiplantae</taxon>
        <taxon>Streptophyta</taxon>
        <taxon>Embryophyta</taxon>
        <taxon>Tracheophyta</taxon>
        <taxon>Spermatophyta</taxon>
        <taxon>Magnoliopsida</taxon>
        <taxon>eudicotyledons</taxon>
        <taxon>Gunneridae</taxon>
        <taxon>Pentapetalae</taxon>
        <taxon>rosids</taxon>
        <taxon>fabids</taxon>
        <taxon>Fabales</taxon>
        <taxon>Fabaceae</taxon>
        <taxon>Papilionoideae</taxon>
        <taxon>50 kb inversion clade</taxon>
        <taxon>NPAAA clade</taxon>
        <taxon>indigoferoid/millettioid clade</taxon>
        <taxon>Phaseoleae</taxon>
        <taxon>Psophocarpus</taxon>
    </lineage>
</organism>
<keyword evidence="3" id="KW-0245">EGF-like domain</keyword>
<evidence type="ECO:0000259" key="6">
    <source>
        <dbReference type="PROSITE" id="PS50026"/>
    </source>
</evidence>
<comment type="caution">
    <text evidence="7">The sequence shown here is derived from an EMBL/GenBank/DDBJ whole genome shotgun (WGS) entry which is preliminary data.</text>
</comment>
<dbReference type="GO" id="GO:0048544">
    <property type="term" value="P:recognition of pollen"/>
    <property type="evidence" value="ECO:0007669"/>
    <property type="project" value="InterPro"/>
</dbReference>
<protein>
    <recommendedName>
        <fullName evidence="6">EGF-like domain-containing protein</fullName>
    </recommendedName>
</protein>
<reference evidence="7 8" key="1">
    <citation type="submission" date="2024-01" db="EMBL/GenBank/DDBJ databases">
        <title>The genomes of 5 underutilized Papilionoideae crops provide insights into root nodulation and disease resistanc.</title>
        <authorList>
            <person name="Jiang F."/>
        </authorList>
    </citation>
    <scope>NUCLEOTIDE SEQUENCE [LARGE SCALE GENOMIC DNA]</scope>
    <source>
        <strain evidence="7">DUOXIRENSHENG_FW03</strain>
        <tissue evidence="7">Leaves</tissue>
    </source>
</reference>
<dbReference type="PROSITE" id="PS50026">
    <property type="entry name" value="EGF_3"/>
    <property type="match status" value="1"/>
</dbReference>
<proteinExistence type="predicted"/>
<keyword evidence="2" id="KW-1015">Disulfide bond</keyword>
<evidence type="ECO:0000256" key="1">
    <source>
        <dbReference type="ARBA" id="ARBA00022729"/>
    </source>
</evidence>
<keyword evidence="4" id="KW-0472">Membrane</keyword>
<keyword evidence="4" id="KW-1133">Transmembrane helix</keyword>
<dbReference type="AlphaFoldDB" id="A0AAN9SSA7"/>
<comment type="caution">
    <text evidence="3">Lacks conserved residue(s) required for the propagation of feature annotation.</text>
</comment>
<keyword evidence="8" id="KW-1185">Reference proteome</keyword>
<dbReference type="PANTHER" id="PTHR32444:SF234">
    <property type="entry name" value="RECEPTOR-LIKE SERINE_THREONINE-PROTEIN KINASE"/>
    <property type="match status" value="1"/>
</dbReference>
<dbReference type="Pfam" id="PF00954">
    <property type="entry name" value="S_locus_glycop"/>
    <property type="match status" value="1"/>
</dbReference>
<evidence type="ECO:0000313" key="7">
    <source>
        <dbReference type="EMBL" id="KAK7405146.1"/>
    </source>
</evidence>
<feature type="transmembrane region" description="Helical" evidence="4">
    <location>
        <begin position="236"/>
        <end position="256"/>
    </location>
</feature>
<dbReference type="Proteomes" id="UP001386955">
    <property type="component" value="Unassembled WGS sequence"/>
</dbReference>
<feature type="chain" id="PRO_5042989779" description="EGF-like domain-containing protein" evidence="5">
    <location>
        <begin position="24"/>
        <end position="270"/>
    </location>
</feature>
<feature type="domain" description="EGF-like" evidence="6">
    <location>
        <begin position="163"/>
        <end position="199"/>
    </location>
</feature>
<evidence type="ECO:0000313" key="8">
    <source>
        <dbReference type="Proteomes" id="UP001386955"/>
    </source>
</evidence>
<keyword evidence="1 5" id="KW-0732">Signal</keyword>
<feature type="signal peptide" evidence="5">
    <location>
        <begin position="1"/>
        <end position="23"/>
    </location>
</feature>